<dbReference type="InterPro" id="IPR000362">
    <property type="entry name" value="Fumarate_lyase_fam"/>
</dbReference>
<dbReference type="InterPro" id="IPR024083">
    <property type="entry name" value="Fumarase/histidase_N"/>
</dbReference>
<dbReference type="FunFam" id="1.10.275.10:FF:000002">
    <property type="entry name" value="Argininosuccinate lyase"/>
    <property type="match status" value="1"/>
</dbReference>
<evidence type="ECO:0000313" key="4">
    <source>
        <dbReference type="EMBL" id="CAD8614813.1"/>
    </source>
</evidence>
<dbReference type="GO" id="GO:0005829">
    <property type="term" value="C:cytosol"/>
    <property type="evidence" value="ECO:0007669"/>
    <property type="project" value="TreeGrafter"/>
</dbReference>
<dbReference type="InterPro" id="IPR009049">
    <property type="entry name" value="Argininosuccinate_lyase"/>
</dbReference>
<dbReference type="Gene3D" id="1.10.275.10">
    <property type="entry name" value="Fumarase/aspartase (N-terminal domain)"/>
    <property type="match status" value="1"/>
</dbReference>
<evidence type="ECO:0000259" key="3">
    <source>
        <dbReference type="Pfam" id="PF14698"/>
    </source>
</evidence>
<dbReference type="PRINTS" id="PR00149">
    <property type="entry name" value="FUMRATELYASE"/>
</dbReference>
<dbReference type="InterPro" id="IPR008948">
    <property type="entry name" value="L-Aspartase-like"/>
</dbReference>
<dbReference type="GO" id="GO:0004056">
    <property type="term" value="F:argininosuccinate lyase activity"/>
    <property type="evidence" value="ECO:0007669"/>
    <property type="project" value="InterPro"/>
</dbReference>
<dbReference type="SUPFAM" id="SSF48557">
    <property type="entry name" value="L-aspartase-like"/>
    <property type="match status" value="1"/>
</dbReference>
<name>A0A6T7IZX9_9EUKA</name>
<dbReference type="Gene3D" id="1.10.40.30">
    <property type="entry name" value="Fumarase/aspartase (C-terminal domain)"/>
    <property type="match status" value="1"/>
</dbReference>
<dbReference type="EMBL" id="HBEY01038255">
    <property type="protein sequence ID" value="CAD8614813.1"/>
    <property type="molecule type" value="Transcribed_RNA"/>
</dbReference>
<evidence type="ECO:0008006" key="6">
    <source>
        <dbReference type="Google" id="ProtNLM"/>
    </source>
</evidence>
<dbReference type="HAMAP" id="MF_00006">
    <property type="entry name" value="Arg_succ_lyase"/>
    <property type="match status" value="1"/>
</dbReference>
<comment type="similarity">
    <text evidence="1">Belongs to the lyase 1 family. Argininosuccinate lyase subfamily.</text>
</comment>
<dbReference type="GO" id="GO:0042450">
    <property type="term" value="P:L-arginine biosynthetic process via ornithine"/>
    <property type="evidence" value="ECO:0007669"/>
    <property type="project" value="InterPro"/>
</dbReference>
<evidence type="ECO:0000313" key="5">
    <source>
        <dbReference type="EMBL" id="CAD8614814.1"/>
    </source>
</evidence>
<accession>A0A6T7IZX9</accession>
<dbReference type="PANTHER" id="PTHR43814">
    <property type="entry name" value="ARGININOSUCCINATE LYASE"/>
    <property type="match status" value="1"/>
</dbReference>
<dbReference type="CDD" id="cd01359">
    <property type="entry name" value="Argininosuccinate_lyase"/>
    <property type="match status" value="1"/>
</dbReference>
<dbReference type="FunFam" id="1.10.40.30:FF:000001">
    <property type="entry name" value="Argininosuccinate lyase"/>
    <property type="match status" value="1"/>
</dbReference>
<dbReference type="NCBIfam" id="TIGR00838">
    <property type="entry name" value="argH"/>
    <property type="match status" value="1"/>
</dbReference>
<dbReference type="EMBL" id="HBEY01038256">
    <property type="protein sequence ID" value="CAD8614814.1"/>
    <property type="molecule type" value="Transcribed_RNA"/>
</dbReference>
<gene>
    <name evidence="4" type="ORF">CPEL01642_LOCUS18194</name>
    <name evidence="5" type="ORF">CPEL01642_LOCUS18195</name>
</gene>
<dbReference type="Gene3D" id="1.20.200.10">
    <property type="entry name" value="Fumarase/aspartase (Central domain)"/>
    <property type="match status" value="1"/>
</dbReference>
<dbReference type="AlphaFoldDB" id="A0A6T7IZX9"/>
<evidence type="ECO:0000256" key="1">
    <source>
        <dbReference type="ARBA" id="ARBA00010755"/>
    </source>
</evidence>
<feature type="domain" description="Fumarate lyase N-terminal" evidence="2">
    <location>
        <begin position="7"/>
        <end position="301"/>
    </location>
</feature>
<dbReference type="InterPro" id="IPR029419">
    <property type="entry name" value="Arg_succ_lyase_C"/>
</dbReference>
<organism evidence="5">
    <name type="scientific">Coccolithus braarudii</name>
    <dbReference type="NCBI Taxonomy" id="221442"/>
    <lineage>
        <taxon>Eukaryota</taxon>
        <taxon>Haptista</taxon>
        <taxon>Haptophyta</taxon>
        <taxon>Prymnesiophyceae</taxon>
        <taxon>Coccolithales</taxon>
        <taxon>Coccolithaceae</taxon>
        <taxon>Coccolithus</taxon>
    </lineage>
</organism>
<feature type="domain" description="Argininosuccinate lyase C-terminal" evidence="3">
    <location>
        <begin position="363"/>
        <end position="431"/>
    </location>
</feature>
<dbReference type="FunFam" id="1.20.200.10:FF:000002">
    <property type="entry name" value="Argininosuccinate lyase"/>
    <property type="match status" value="1"/>
</dbReference>
<dbReference type="Pfam" id="PF00206">
    <property type="entry name" value="Lyase_1"/>
    <property type="match status" value="1"/>
</dbReference>
<dbReference type="PANTHER" id="PTHR43814:SF1">
    <property type="entry name" value="ARGININOSUCCINATE LYASE"/>
    <property type="match status" value="1"/>
</dbReference>
<protein>
    <recommendedName>
        <fullName evidence="6">Argininosuccinate lyase</fullName>
    </recommendedName>
</protein>
<dbReference type="PRINTS" id="PR00145">
    <property type="entry name" value="ARGSUCLYASE"/>
</dbReference>
<dbReference type="InterPro" id="IPR020557">
    <property type="entry name" value="Fumarate_lyase_CS"/>
</dbReference>
<dbReference type="InterPro" id="IPR022761">
    <property type="entry name" value="Fumarate_lyase_N"/>
</dbReference>
<dbReference type="PROSITE" id="PS00163">
    <property type="entry name" value="FUMARATE_LYASES"/>
    <property type="match status" value="1"/>
</dbReference>
<reference evidence="5" key="1">
    <citation type="submission" date="2021-01" db="EMBL/GenBank/DDBJ databases">
        <authorList>
            <person name="Corre E."/>
            <person name="Pelletier E."/>
            <person name="Niang G."/>
            <person name="Scheremetjew M."/>
            <person name="Finn R."/>
            <person name="Kale V."/>
            <person name="Holt S."/>
            <person name="Cochrane G."/>
            <person name="Meng A."/>
            <person name="Brown T."/>
            <person name="Cohen L."/>
        </authorList>
    </citation>
    <scope>NUCLEOTIDE SEQUENCE</scope>
    <source>
        <strain evidence="5">PLY182g</strain>
    </source>
</reference>
<evidence type="ECO:0000259" key="2">
    <source>
        <dbReference type="Pfam" id="PF00206"/>
    </source>
</evidence>
<proteinExistence type="inferred from homology"/>
<dbReference type="Pfam" id="PF14698">
    <property type="entry name" value="ASL_C2"/>
    <property type="match status" value="1"/>
</dbReference>
<sequence>MAKLWGGRFTGKTDPVMEAFNDSLGVDKVMWAADLDGSIAYSKALQAAKVITAEEGQAIRTGLEQVRGEWAAGTFEVKAGDEDIHTANERRLTELAGSVGGKVHTGRSRNDQVVTDLRLHLRGTCGALGELLVELVEVAAKRAAAEVDYLMPGYTHLQSAQPIRWGHWMLAHAWAWKRDGERLKQAVERMNECPLGSGALAGHPFGVDRAQIAADLGFDRPTPNSVDAVSDRDFVVELSAWAALLMVHLSRFAEDLIVYSTQEFGFVRCGDSYSTGSSLMPQKKNPDAAELLRGKSARVIGHHVTLLTMLKGLPTAYNKDLQEDKQALFDTLETVEAALKIASGVLATLEPQPQRMRAALNSFMLATDLSEYLVRKGVPFRETHHVSGRAVQLAEEKKCALTELSVAELKALHPLFEDDVLKVWDFEGSVERKDSIGGTSERRVLEQAVQLQAWADAYNGTGAREAKKARTS</sequence>